<dbReference type="Gene3D" id="3.40.50.300">
    <property type="entry name" value="P-loop containing nucleotide triphosphate hydrolases"/>
    <property type="match status" value="1"/>
</dbReference>
<dbReference type="PANTHER" id="PTHR41287:SF1">
    <property type="entry name" value="PROTEIN YMFN"/>
    <property type="match status" value="1"/>
</dbReference>
<dbReference type="Proteomes" id="UP000366945">
    <property type="component" value="Unassembled WGS sequence"/>
</dbReference>
<proteinExistence type="predicted"/>
<dbReference type="InterPro" id="IPR027417">
    <property type="entry name" value="P-loop_NTPase"/>
</dbReference>
<dbReference type="Pfam" id="PF03354">
    <property type="entry name" value="TerL_ATPase"/>
    <property type="match status" value="1"/>
</dbReference>
<dbReference type="RefSeq" id="WP_150677678.1">
    <property type="nucleotide sequence ID" value="NZ_CABPSK010000001.1"/>
</dbReference>
<dbReference type="InterPro" id="IPR046461">
    <property type="entry name" value="TerL_ATPase"/>
</dbReference>
<dbReference type="InterPro" id="IPR005021">
    <property type="entry name" value="Terminase_largesu-like"/>
</dbReference>
<dbReference type="EMBL" id="CABPSK010000001">
    <property type="protein sequence ID" value="VVD63747.1"/>
    <property type="molecule type" value="Genomic_DNA"/>
</dbReference>
<dbReference type="PANTHER" id="PTHR41287">
    <property type="match status" value="1"/>
</dbReference>
<name>A0A5E4RKB7_9BURK</name>
<accession>A0A5E4RKB7</accession>
<gene>
    <name evidence="2" type="ORF">PPN31114_00238</name>
</gene>
<evidence type="ECO:0000313" key="3">
    <source>
        <dbReference type="Proteomes" id="UP000366945"/>
    </source>
</evidence>
<sequence length="571" mass="62023">MEWSTACLDWAERLKAGQSIIPPPIFPEQAEQALGVFKELKIVDAPGSPTFGESSAQWVFDLVASIFGAYDADSGRRLITEWFVCLPKKNSKSTLAAGIMMTAMILNWRMSAEFAILAPTIEVANNSFAPSRDMVKHEEELDDLFQVQAHVKTITHRTMGATLKVVAADSNTVGGKKSVGTLVDEVWLFGKQPNAENMLREAIGGLASRPEGFVIYLTTQSDDPPAGVFAQKLRYARDVRDGKIHDPCFVPVIYEHPPEMVRRKEHLLAENLGMVNPNLGYSVDEAFLLREFRKAQEGGEESFRGFLAKHANVEIGLALRSDRWAGAEFWEAAALAPHVSLDELISRCEVIDVGIDGGGLDDLLGGAAVGRERGTRNWLAWTHAWAHPSVFERRKEIADRLRDFERDGDLTIVEQIGDDVADVAEIVSTIYKAGLLDMVGADPAGIGGVLDALAEAGIPEEKVIGISQGWKLSGAIKTAERRIAAASGRRVPDGAQTSDGMLMHGGQRLMAWCVGNARVVPVGNAVNITKQVSGTGKIDPLMALFNAVSLMALNPPAQGPSVYESRGIRFL</sequence>
<organism evidence="2 3">
    <name type="scientific">Pandoraea pneumonica</name>
    <dbReference type="NCBI Taxonomy" id="2508299"/>
    <lineage>
        <taxon>Bacteria</taxon>
        <taxon>Pseudomonadati</taxon>
        <taxon>Pseudomonadota</taxon>
        <taxon>Betaproteobacteria</taxon>
        <taxon>Burkholderiales</taxon>
        <taxon>Burkholderiaceae</taxon>
        <taxon>Pandoraea</taxon>
    </lineage>
</organism>
<evidence type="ECO:0000259" key="1">
    <source>
        <dbReference type="Pfam" id="PF03354"/>
    </source>
</evidence>
<dbReference type="AlphaFoldDB" id="A0A5E4RKB7"/>
<dbReference type="OrthoDB" id="9760250at2"/>
<keyword evidence="3" id="KW-1185">Reference proteome</keyword>
<reference evidence="2 3" key="1">
    <citation type="submission" date="2019-08" db="EMBL/GenBank/DDBJ databases">
        <authorList>
            <person name="Peeters C."/>
        </authorList>
    </citation>
    <scope>NUCLEOTIDE SEQUENCE [LARGE SCALE GENOMIC DNA]</scope>
    <source>
        <strain evidence="2 3">LMG 31114</strain>
    </source>
</reference>
<feature type="domain" description="Terminase large subunit-like ATPase" evidence="1">
    <location>
        <begin position="62"/>
        <end position="223"/>
    </location>
</feature>
<evidence type="ECO:0000313" key="2">
    <source>
        <dbReference type="EMBL" id="VVD63747.1"/>
    </source>
</evidence>
<dbReference type="GeneID" id="300402311"/>
<protein>
    <submittedName>
        <fullName evidence="2">Terminase</fullName>
    </submittedName>
</protein>